<dbReference type="PROSITE" id="PS00168">
    <property type="entry name" value="TRP_SYNTHASE_BETA"/>
    <property type="match status" value="1"/>
</dbReference>
<evidence type="ECO:0000256" key="8">
    <source>
        <dbReference type="ARBA" id="ARBA00023141"/>
    </source>
</evidence>
<dbReference type="SUPFAM" id="SSF53686">
    <property type="entry name" value="Tryptophan synthase beta subunit-like PLP-dependent enzymes"/>
    <property type="match status" value="1"/>
</dbReference>
<dbReference type="GO" id="GO:0005737">
    <property type="term" value="C:cytoplasm"/>
    <property type="evidence" value="ECO:0007669"/>
    <property type="project" value="TreeGrafter"/>
</dbReference>
<evidence type="ECO:0000256" key="5">
    <source>
        <dbReference type="ARBA" id="ARBA00022605"/>
    </source>
</evidence>
<evidence type="ECO:0000256" key="10">
    <source>
        <dbReference type="ARBA" id="ARBA00049047"/>
    </source>
</evidence>
<evidence type="ECO:0000256" key="1">
    <source>
        <dbReference type="ARBA" id="ARBA00001933"/>
    </source>
</evidence>
<gene>
    <name evidence="11 13" type="primary">trpB</name>
    <name evidence="13" type="ORF">ID810_01630</name>
</gene>
<dbReference type="FunFam" id="3.40.50.1100:FF:000004">
    <property type="entry name" value="Tryptophan synthase beta chain"/>
    <property type="match status" value="1"/>
</dbReference>
<dbReference type="CDD" id="cd06446">
    <property type="entry name" value="Trp-synth_B"/>
    <property type="match status" value="1"/>
</dbReference>
<dbReference type="PANTHER" id="PTHR48077:SF3">
    <property type="entry name" value="TRYPTOPHAN SYNTHASE"/>
    <property type="match status" value="1"/>
</dbReference>
<dbReference type="GO" id="GO:0004834">
    <property type="term" value="F:tryptophan synthase activity"/>
    <property type="evidence" value="ECO:0007669"/>
    <property type="project" value="UniProtKB-UniRule"/>
</dbReference>
<dbReference type="Proteomes" id="UP000594637">
    <property type="component" value="Chromosome"/>
</dbReference>
<accession>A0A7T0LLA5</accession>
<comment type="subunit">
    <text evidence="4 11">Tetramer of two alpha and two beta chains.</text>
</comment>
<dbReference type="InterPro" id="IPR006654">
    <property type="entry name" value="Trp_synth_beta"/>
</dbReference>
<feature type="modified residue" description="N6-(pyridoxal phosphate)lysine" evidence="11">
    <location>
        <position position="107"/>
    </location>
</feature>
<dbReference type="EC" id="4.2.1.20" evidence="11"/>
<dbReference type="InterPro" id="IPR001926">
    <property type="entry name" value="TrpB-like_PALP"/>
</dbReference>
<evidence type="ECO:0000256" key="6">
    <source>
        <dbReference type="ARBA" id="ARBA00022822"/>
    </source>
</evidence>
<comment type="function">
    <text evidence="11">The beta subunit is responsible for the synthesis of L-tryptophan from indole and L-serine.</text>
</comment>
<keyword evidence="8 11" id="KW-0057">Aromatic amino acid biosynthesis</keyword>
<dbReference type="HAMAP" id="MF_00133">
    <property type="entry name" value="Trp_synth_beta"/>
    <property type="match status" value="1"/>
</dbReference>
<keyword evidence="7 11" id="KW-0663">Pyridoxal phosphate</keyword>
<dbReference type="EMBL" id="CP063989">
    <property type="protein sequence ID" value="QPL05717.1"/>
    <property type="molecule type" value="Genomic_DNA"/>
</dbReference>
<dbReference type="InterPro" id="IPR036052">
    <property type="entry name" value="TrpB-like_PALP_sf"/>
</dbReference>
<evidence type="ECO:0000313" key="13">
    <source>
        <dbReference type="EMBL" id="QPL05717.1"/>
    </source>
</evidence>
<keyword evidence="5 11" id="KW-0028">Amino-acid biosynthesis</keyword>
<dbReference type="PIRSF" id="PIRSF001413">
    <property type="entry name" value="Trp_syn_beta"/>
    <property type="match status" value="1"/>
</dbReference>
<comment type="catalytic activity">
    <reaction evidence="10 11">
        <text>(1S,2R)-1-C-(indol-3-yl)glycerol 3-phosphate + L-serine = D-glyceraldehyde 3-phosphate + L-tryptophan + H2O</text>
        <dbReference type="Rhea" id="RHEA:10532"/>
        <dbReference type="ChEBI" id="CHEBI:15377"/>
        <dbReference type="ChEBI" id="CHEBI:33384"/>
        <dbReference type="ChEBI" id="CHEBI:57912"/>
        <dbReference type="ChEBI" id="CHEBI:58866"/>
        <dbReference type="ChEBI" id="CHEBI:59776"/>
        <dbReference type="EC" id="4.2.1.20"/>
    </reaction>
</comment>
<evidence type="ECO:0000259" key="12">
    <source>
        <dbReference type="Pfam" id="PF00291"/>
    </source>
</evidence>
<comment type="cofactor">
    <cofactor evidence="1 11">
        <name>pyridoxal 5'-phosphate</name>
        <dbReference type="ChEBI" id="CHEBI:597326"/>
    </cofactor>
</comment>
<keyword evidence="6 11" id="KW-0822">Tryptophan biosynthesis</keyword>
<keyword evidence="9 11" id="KW-0456">Lyase</keyword>
<sequence length="462" mass="49894">MTDKDPPMTQSPAIQTRDTLIPAFFGEFGGQYVPDQLLPVLDELERAYVEAVADPDFLAELDRLQREYLGRPTPITECANLPLEGHGRGKARIFLKREDLAHGGAHKGNQVLAQALLAKRLGKTRLIAETGAGQHGTATAMVAALMGMECTIYMGATDVARQQPNVRRMRLMGANVVPVTNDEGGSMSNAIDIALGDWVENLSTTHYLLGSACGPHPFPTLVKEFQSVISRETREQMLERTGRLPDYVVAAVGGGSNAIGAFAEYLKDEPGNADVRLIGVEPAGEGLDTHRHGAPLNRGEIGILHGSRSYVLRSSDGNVGESFSVSAGLDYPGVGAEHAWLMQTGRAEYLGIDDNEALQAFRMLSRYEGIIPALESSHALAQALKMAEDLEAEGYDGEPVNILVNLSGRGDKDMEYVQNVLGDLLFEDPVAVPTRGLKISEILRMMTAESNAREAGRTVAHH</sequence>
<reference evidence="13 14" key="1">
    <citation type="submission" date="2020-11" db="EMBL/GenBank/DDBJ databases">
        <title>Actinomyces sp. ZJ750.</title>
        <authorList>
            <person name="Zhou J."/>
        </authorList>
    </citation>
    <scope>NUCLEOTIDE SEQUENCE [LARGE SCALE GENOMIC DNA]</scope>
    <source>
        <strain evidence="13 14">ZJ750</strain>
    </source>
</reference>
<dbReference type="AlphaFoldDB" id="A0A7T0LLA5"/>
<comment type="pathway">
    <text evidence="2 11">Amino-acid biosynthesis; L-tryptophan biosynthesis; L-tryptophan from chorismate: step 5/5.</text>
</comment>
<dbReference type="InterPro" id="IPR023026">
    <property type="entry name" value="Trp_synth_beta/beta-like"/>
</dbReference>
<organism evidence="13 14">
    <name type="scientific">Actinomyces respiraculi</name>
    <dbReference type="NCBI Taxonomy" id="2744574"/>
    <lineage>
        <taxon>Bacteria</taxon>
        <taxon>Bacillati</taxon>
        <taxon>Actinomycetota</taxon>
        <taxon>Actinomycetes</taxon>
        <taxon>Actinomycetales</taxon>
        <taxon>Actinomycetaceae</taxon>
        <taxon>Actinomyces</taxon>
    </lineage>
</organism>
<evidence type="ECO:0000313" key="14">
    <source>
        <dbReference type="Proteomes" id="UP000594637"/>
    </source>
</evidence>
<evidence type="ECO:0000256" key="7">
    <source>
        <dbReference type="ARBA" id="ARBA00022898"/>
    </source>
</evidence>
<evidence type="ECO:0000256" key="11">
    <source>
        <dbReference type="HAMAP-Rule" id="MF_00133"/>
    </source>
</evidence>
<comment type="similarity">
    <text evidence="3 11">Belongs to the TrpB family.</text>
</comment>
<dbReference type="NCBIfam" id="TIGR00263">
    <property type="entry name" value="trpB"/>
    <property type="match status" value="1"/>
</dbReference>
<dbReference type="Gene3D" id="3.40.50.1100">
    <property type="match status" value="2"/>
</dbReference>
<evidence type="ECO:0000256" key="2">
    <source>
        <dbReference type="ARBA" id="ARBA00004733"/>
    </source>
</evidence>
<dbReference type="Pfam" id="PF00291">
    <property type="entry name" value="PALP"/>
    <property type="match status" value="1"/>
</dbReference>
<proteinExistence type="inferred from homology"/>
<name>A0A7T0LLA5_9ACTO</name>
<evidence type="ECO:0000256" key="3">
    <source>
        <dbReference type="ARBA" id="ARBA00009982"/>
    </source>
</evidence>
<dbReference type="PANTHER" id="PTHR48077">
    <property type="entry name" value="TRYPTOPHAN SYNTHASE-RELATED"/>
    <property type="match status" value="1"/>
</dbReference>
<feature type="domain" description="Tryptophan synthase beta chain-like PALP" evidence="12">
    <location>
        <begin position="69"/>
        <end position="393"/>
    </location>
</feature>
<protein>
    <recommendedName>
        <fullName evidence="11">Tryptophan synthase beta chain</fullName>
        <ecNumber evidence="11">4.2.1.20</ecNumber>
    </recommendedName>
</protein>
<keyword evidence="14" id="KW-1185">Reference proteome</keyword>
<dbReference type="KEGG" id="arep:ID810_01630"/>
<dbReference type="InterPro" id="IPR006653">
    <property type="entry name" value="Trp_synth_b_CS"/>
</dbReference>
<evidence type="ECO:0000256" key="9">
    <source>
        <dbReference type="ARBA" id="ARBA00023239"/>
    </source>
</evidence>
<evidence type="ECO:0000256" key="4">
    <source>
        <dbReference type="ARBA" id="ARBA00011270"/>
    </source>
</evidence>
<dbReference type="UniPathway" id="UPA00035">
    <property type="reaction ID" value="UER00044"/>
</dbReference>